<dbReference type="EMBL" id="JAIVGD010000011">
    <property type="protein sequence ID" value="KAH0768934.1"/>
    <property type="molecule type" value="Genomic_DNA"/>
</dbReference>
<evidence type="ECO:0000313" key="1">
    <source>
        <dbReference type="EMBL" id="KAH0768934.1"/>
    </source>
</evidence>
<protein>
    <submittedName>
        <fullName evidence="1">Uncharacterized protein</fullName>
    </submittedName>
</protein>
<name>A0ABQ7VKA7_SOLTU</name>
<sequence length="149" mass="16983">MPDTMVVMVDIQSFPEIYRLFHIHKFEWMNNAPGEYIVHLPRDFYAIYASTLMNTVVVTETTKRAQKTLATILAPLDTITIQGKIVNISEESINRMLHGPEYATPASAGLFEGNHHAVTSESEMKDHTSQERIMHWIAHYIAIEREAVA</sequence>
<reference evidence="1 2" key="1">
    <citation type="journal article" date="2021" name="bioRxiv">
        <title>Chromosome-scale and haplotype-resolved genome assembly of a tetraploid potato cultivar.</title>
        <authorList>
            <person name="Sun H."/>
            <person name="Jiao W.-B."/>
            <person name="Krause K."/>
            <person name="Campoy J.A."/>
            <person name="Goel M."/>
            <person name="Folz-Donahue K."/>
            <person name="Kukat C."/>
            <person name="Huettel B."/>
            <person name="Schneeberger K."/>
        </authorList>
    </citation>
    <scope>NUCLEOTIDE SEQUENCE [LARGE SCALE GENOMIC DNA]</scope>
    <source>
        <strain evidence="1">SolTubOtavaFocal</strain>
        <tissue evidence="1">Leaves</tissue>
    </source>
</reference>
<accession>A0ABQ7VKA7</accession>
<dbReference type="Proteomes" id="UP000826656">
    <property type="component" value="Unassembled WGS sequence"/>
</dbReference>
<evidence type="ECO:0000313" key="2">
    <source>
        <dbReference type="Proteomes" id="UP000826656"/>
    </source>
</evidence>
<gene>
    <name evidence="1" type="ORF">KY290_012915</name>
</gene>
<keyword evidence="2" id="KW-1185">Reference proteome</keyword>
<comment type="caution">
    <text evidence="1">The sequence shown here is derived from an EMBL/GenBank/DDBJ whole genome shotgun (WGS) entry which is preliminary data.</text>
</comment>
<proteinExistence type="predicted"/>
<organism evidence="1 2">
    <name type="scientific">Solanum tuberosum</name>
    <name type="common">Potato</name>
    <dbReference type="NCBI Taxonomy" id="4113"/>
    <lineage>
        <taxon>Eukaryota</taxon>
        <taxon>Viridiplantae</taxon>
        <taxon>Streptophyta</taxon>
        <taxon>Embryophyta</taxon>
        <taxon>Tracheophyta</taxon>
        <taxon>Spermatophyta</taxon>
        <taxon>Magnoliopsida</taxon>
        <taxon>eudicotyledons</taxon>
        <taxon>Gunneridae</taxon>
        <taxon>Pentapetalae</taxon>
        <taxon>asterids</taxon>
        <taxon>lamiids</taxon>
        <taxon>Solanales</taxon>
        <taxon>Solanaceae</taxon>
        <taxon>Solanoideae</taxon>
        <taxon>Solaneae</taxon>
        <taxon>Solanum</taxon>
    </lineage>
</organism>